<evidence type="ECO:0000313" key="3">
    <source>
        <dbReference type="Proteomes" id="UP000030672"/>
    </source>
</evidence>
<accession>A0A074W6X1</accession>
<dbReference type="RefSeq" id="XP_040882660.1">
    <property type="nucleotide sequence ID" value="XM_041024209.1"/>
</dbReference>
<dbReference type="AlphaFoldDB" id="A0A074W6X1"/>
<gene>
    <name evidence="2" type="ORF">M437DRAFT_63191</name>
</gene>
<feature type="region of interest" description="Disordered" evidence="1">
    <location>
        <begin position="92"/>
        <end position="176"/>
    </location>
</feature>
<feature type="compositionally biased region" description="Basic and acidic residues" evidence="1">
    <location>
        <begin position="106"/>
        <end position="116"/>
    </location>
</feature>
<proteinExistence type="predicted"/>
<evidence type="ECO:0000256" key="1">
    <source>
        <dbReference type="SAM" id="MobiDB-lite"/>
    </source>
</evidence>
<reference evidence="2 3" key="1">
    <citation type="journal article" date="2014" name="BMC Genomics">
        <title>Genome sequencing of four Aureobasidium pullulans varieties: biotechnological potential, stress tolerance, and description of new species.</title>
        <authorList>
            <person name="Gostin Ar C."/>
            <person name="Ohm R.A."/>
            <person name="Kogej T."/>
            <person name="Sonjak S."/>
            <person name="Turk M."/>
            <person name="Zajc J."/>
            <person name="Zalar P."/>
            <person name="Grube M."/>
            <person name="Sun H."/>
            <person name="Han J."/>
            <person name="Sharma A."/>
            <person name="Chiniquy J."/>
            <person name="Ngan C.Y."/>
            <person name="Lipzen A."/>
            <person name="Barry K."/>
            <person name="Grigoriev I.V."/>
            <person name="Gunde-Cimerman N."/>
        </authorList>
    </citation>
    <scope>NUCLEOTIDE SEQUENCE [LARGE SCALE GENOMIC DNA]</scope>
    <source>
        <strain evidence="2 3">CBS 110374</strain>
    </source>
</reference>
<sequence>MAPFNGDKTQEVSRNILSASSRPTPNVEAGPRVVKNKAKNLAPQGSAPWDDDQRQRLIDYHASLETWDGVVKMLNRSNQAIRLEWKKMRDGIRDQGKPGHWQQKVKACEEQRERNFLPKGSRARNTSATAPAAGSPAEDSSTTPFRVVSTSSSPASETSSSATLGMSPEPKIGSDTVPICKRSVEYEISTSHERTDMSQKEMRLEVVRREIADELKYNTSIDITDTDMTGMDQTDTRDDDVIAEAMRYQSLGSVYWGIPSRESRMLFREAAWTRPRNGRVRYLHPWGFKRLPKGRGQLYPDVDLKEPDQIAESCTRLPGREINADLRKMGIGL</sequence>
<feature type="compositionally biased region" description="Low complexity" evidence="1">
    <location>
        <begin position="126"/>
        <end position="137"/>
    </location>
</feature>
<feature type="region of interest" description="Disordered" evidence="1">
    <location>
        <begin position="1"/>
        <end position="53"/>
    </location>
</feature>
<keyword evidence="3" id="KW-1185">Reference proteome</keyword>
<feature type="compositionally biased region" description="Low complexity" evidence="1">
    <location>
        <begin position="149"/>
        <end position="163"/>
    </location>
</feature>
<dbReference type="EMBL" id="KL584826">
    <property type="protein sequence ID" value="KEQ65637.1"/>
    <property type="molecule type" value="Genomic_DNA"/>
</dbReference>
<dbReference type="Proteomes" id="UP000030672">
    <property type="component" value="Unassembled WGS sequence"/>
</dbReference>
<organism evidence="2 3">
    <name type="scientific">Aureobasidium melanogenum (strain CBS 110374)</name>
    <name type="common">Aureobasidium pullulans var. melanogenum</name>
    <dbReference type="NCBI Taxonomy" id="1043003"/>
    <lineage>
        <taxon>Eukaryota</taxon>
        <taxon>Fungi</taxon>
        <taxon>Dikarya</taxon>
        <taxon>Ascomycota</taxon>
        <taxon>Pezizomycotina</taxon>
        <taxon>Dothideomycetes</taxon>
        <taxon>Dothideomycetidae</taxon>
        <taxon>Dothideales</taxon>
        <taxon>Saccotheciaceae</taxon>
        <taxon>Aureobasidium</taxon>
    </lineage>
</organism>
<dbReference type="HOGENOM" id="CLU_834146_0_0_1"/>
<evidence type="ECO:0000313" key="2">
    <source>
        <dbReference type="EMBL" id="KEQ65637.1"/>
    </source>
</evidence>
<dbReference type="GeneID" id="63917582"/>
<feature type="compositionally biased region" description="Polar residues" evidence="1">
    <location>
        <begin position="12"/>
        <end position="24"/>
    </location>
</feature>
<name>A0A074W6X1_AURM1</name>
<protein>
    <submittedName>
        <fullName evidence="2">Uncharacterized protein</fullName>
    </submittedName>
</protein>